<dbReference type="OrthoDB" id="2574879at2759"/>
<dbReference type="AlphaFoldDB" id="A0A8H5CL93"/>
<organism evidence="1 2">
    <name type="scientific">Tetrapyrgos nigripes</name>
    <dbReference type="NCBI Taxonomy" id="182062"/>
    <lineage>
        <taxon>Eukaryota</taxon>
        <taxon>Fungi</taxon>
        <taxon>Dikarya</taxon>
        <taxon>Basidiomycota</taxon>
        <taxon>Agaricomycotina</taxon>
        <taxon>Agaricomycetes</taxon>
        <taxon>Agaricomycetidae</taxon>
        <taxon>Agaricales</taxon>
        <taxon>Marasmiineae</taxon>
        <taxon>Marasmiaceae</taxon>
        <taxon>Tetrapyrgos</taxon>
    </lineage>
</organism>
<protein>
    <submittedName>
        <fullName evidence="1">Uncharacterized protein</fullName>
    </submittedName>
</protein>
<dbReference type="EMBL" id="JAACJM010000138">
    <property type="protein sequence ID" value="KAF5343548.1"/>
    <property type="molecule type" value="Genomic_DNA"/>
</dbReference>
<evidence type="ECO:0000313" key="2">
    <source>
        <dbReference type="Proteomes" id="UP000559256"/>
    </source>
</evidence>
<accession>A0A8H5CL93</accession>
<keyword evidence="2" id="KW-1185">Reference proteome</keyword>
<reference evidence="1 2" key="1">
    <citation type="journal article" date="2020" name="ISME J.">
        <title>Uncovering the hidden diversity of litter-decomposition mechanisms in mushroom-forming fungi.</title>
        <authorList>
            <person name="Floudas D."/>
            <person name="Bentzer J."/>
            <person name="Ahren D."/>
            <person name="Johansson T."/>
            <person name="Persson P."/>
            <person name="Tunlid A."/>
        </authorList>
    </citation>
    <scope>NUCLEOTIDE SEQUENCE [LARGE SCALE GENOMIC DNA]</scope>
    <source>
        <strain evidence="1 2">CBS 291.85</strain>
    </source>
</reference>
<dbReference type="Proteomes" id="UP000559256">
    <property type="component" value="Unassembled WGS sequence"/>
</dbReference>
<proteinExistence type="predicted"/>
<name>A0A8H5CL93_9AGAR</name>
<evidence type="ECO:0000313" key="1">
    <source>
        <dbReference type="EMBL" id="KAF5343548.1"/>
    </source>
</evidence>
<comment type="caution">
    <text evidence="1">The sequence shown here is derived from an EMBL/GenBank/DDBJ whole genome shotgun (WGS) entry which is preliminary data.</text>
</comment>
<sequence>MPPPPKPQKVRPLSQKQERRLIEYLEEELLQLARGYQKRLDPSTHLPTLDDYLQAAQKILAMILRIPPLDPSTSLRTQLLLRLTNDVLSSVLGYPPTTENLVLALDWLDDLDQAWVSVLQTQIWDPNEGIGVDLEIDVDDAAKGMKSTGPSQTERTRLKSLLTGGVATLEEWVEGMAEDNASGDASTGGEVRDVVVLLTSLGIQEDFDNLFARSLDELRDVGGFDDQDLDL</sequence>
<gene>
    <name evidence="1" type="ORF">D9758_012944</name>
</gene>